<accession>A0A8X8AAR7</accession>
<evidence type="ECO:0000313" key="2">
    <source>
        <dbReference type="Proteomes" id="UP000886885"/>
    </source>
</evidence>
<dbReference type="AlphaFoldDB" id="A0A8X8AAR7"/>
<name>A0A8X8AAR7_POPTO</name>
<sequence length="93" mass="10253">MDSIEVINRFRDSQFDLVKAGKAANSEVISVNPVFLKAGIPSPTGFVMNMQPSEAEAGFDLRLPPTADPDPMKKRIAEEWAPAVRNMIYEVTS</sequence>
<dbReference type="Proteomes" id="UP000886885">
    <property type="component" value="Chromosome 2A"/>
</dbReference>
<dbReference type="InterPro" id="IPR052083">
    <property type="entry name" value="Aminoacylase-1_M20A"/>
</dbReference>
<reference evidence="1" key="1">
    <citation type="journal article" date="2020" name="bioRxiv">
        <title>Hybrid origin of Populus tomentosa Carr. identified through genome sequencing and phylogenomic analysis.</title>
        <authorList>
            <person name="An X."/>
            <person name="Gao K."/>
            <person name="Chen Z."/>
            <person name="Li J."/>
            <person name="Yang X."/>
            <person name="Yang X."/>
            <person name="Zhou J."/>
            <person name="Guo T."/>
            <person name="Zhao T."/>
            <person name="Huang S."/>
            <person name="Miao D."/>
            <person name="Khan W.U."/>
            <person name="Rao P."/>
            <person name="Ye M."/>
            <person name="Lei B."/>
            <person name="Liao W."/>
            <person name="Wang J."/>
            <person name="Ji L."/>
            <person name="Li Y."/>
            <person name="Guo B."/>
            <person name="Mustafa N.S."/>
            <person name="Li S."/>
            <person name="Yun Q."/>
            <person name="Keller S.R."/>
            <person name="Mao J."/>
            <person name="Zhang R."/>
            <person name="Strauss S.H."/>
        </authorList>
    </citation>
    <scope>NUCLEOTIDE SEQUENCE</scope>
    <source>
        <strain evidence="1">GM15</strain>
        <tissue evidence="1">Leaf</tissue>
    </source>
</reference>
<dbReference type="EMBL" id="JAAWWB010000003">
    <property type="protein sequence ID" value="KAG6786178.1"/>
    <property type="molecule type" value="Genomic_DNA"/>
</dbReference>
<dbReference type="GO" id="GO:0004046">
    <property type="term" value="F:aminoacylase activity"/>
    <property type="evidence" value="ECO:0007669"/>
    <property type="project" value="TreeGrafter"/>
</dbReference>
<dbReference type="PANTHER" id="PTHR45892">
    <property type="entry name" value="AMINOACYLASE-1"/>
    <property type="match status" value="1"/>
</dbReference>
<proteinExistence type="predicted"/>
<dbReference type="FunFam" id="3.30.70.360:FF:000009">
    <property type="entry name" value="aminoacylase-1 isoform X1"/>
    <property type="match status" value="1"/>
</dbReference>
<organism evidence="1 2">
    <name type="scientific">Populus tomentosa</name>
    <name type="common">Chinese white poplar</name>
    <dbReference type="NCBI Taxonomy" id="118781"/>
    <lineage>
        <taxon>Eukaryota</taxon>
        <taxon>Viridiplantae</taxon>
        <taxon>Streptophyta</taxon>
        <taxon>Embryophyta</taxon>
        <taxon>Tracheophyta</taxon>
        <taxon>Spermatophyta</taxon>
        <taxon>Magnoliopsida</taxon>
        <taxon>eudicotyledons</taxon>
        <taxon>Gunneridae</taxon>
        <taxon>Pentapetalae</taxon>
        <taxon>rosids</taxon>
        <taxon>fabids</taxon>
        <taxon>Malpighiales</taxon>
        <taxon>Salicaceae</taxon>
        <taxon>Saliceae</taxon>
        <taxon>Populus</taxon>
    </lineage>
</organism>
<dbReference type="PANTHER" id="PTHR45892:SF3">
    <property type="entry name" value="PUTATIVE-RELATED"/>
    <property type="match status" value="1"/>
</dbReference>
<dbReference type="OrthoDB" id="1922218at2759"/>
<protein>
    <submittedName>
        <fullName evidence="1">Uncharacterized protein</fullName>
    </submittedName>
</protein>
<gene>
    <name evidence="1" type="ORF">POTOM_007773</name>
</gene>
<evidence type="ECO:0000313" key="1">
    <source>
        <dbReference type="EMBL" id="KAG6786178.1"/>
    </source>
</evidence>
<keyword evidence="2" id="KW-1185">Reference proteome</keyword>
<comment type="caution">
    <text evidence="1">The sequence shown here is derived from an EMBL/GenBank/DDBJ whole genome shotgun (WGS) entry which is preliminary data.</text>
</comment>